<reference evidence="1 2" key="1">
    <citation type="submission" date="2018-08" db="EMBL/GenBank/DDBJ databases">
        <title>Mucilaginibacter sp. MYSH2.</title>
        <authorList>
            <person name="Seo T."/>
        </authorList>
    </citation>
    <scope>NUCLEOTIDE SEQUENCE [LARGE SCALE GENOMIC DNA]</scope>
    <source>
        <strain evidence="1 2">MYSH2</strain>
    </source>
</reference>
<accession>A0A372NWF1</accession>
<organism evidence="1 2">
    <name type="scientific">Mucilaginibacter conchicola</name>
    <dbReference type="NCBI Taxonomy" id="2303333"/>
    <lineage>
        <taxon>Bacteria</taxon>
        <taxon>Pseudomonadati</taxon>
        <taxon>Bacteroidota</taxon>
        <taxon>Sphingobacteriia</taxon>
        <taxon>Sphingobacteriales</taxon>
        <taxon>Sphingobacteriaceae</taxon>
        <taxon>Mucilaginibacter</taxon>
    </lineage>
</organism>
<gene>
    <name evidence="1" type="ORF">D0C36_02530</name>
</gene>
<protein>
    <recommendedName>
        <fullName evidence="3">Autotransporter domain-containing protein</fullName>
    </recommendedName>
</protein>
<proteinExistence type="predicted"/>
<name>A0A372NWF1_9SPHI</name>
<evidence type="ECO:0000313" key="1">
    <source>
        <dbReference type="EMBL" id="RFZ94446.1"/>
    </source>
</evidence>
<evidence type="ECO:0008006" key="3">
    <source>
        <dbReference type="Google" id="ProtNLM"/>
    </source>
</evidence>
<dbReference type="Proteomes" id="UP000264217">
    <property type="component" value="Unassembled WGS sequence"/>
</dbReference>
<dbReference type="EMBL" id="QWDC01000001">
    <property type="protein sequence ID" value="RFZ94446.1"/>
    <property type="molecule type" value="Genomic_DNA"/>
</dbReference>
<sequence length="216" mass="23582">MVKPHSKDSVRNRFYASGTYLNQGGANGQGDLKSGLLNVYRSNTLNHFNFSYGALVYTGSYKRGMYDSLMNTPSKTFGGYGFNGSASVYTATRITDWRFGVDLSYIRESGQYLDFRRSVYGMPGVNASNQSHLIGLGVFTEFVTRISPSFNIGVKAFVNNTLSSPLKRDLSDETGSGHTVGSNISLGYKQYTVRLSGAFSGNFVNSASQLGLTYGF</sequence>
<comment type="caution">
    <text evidence="1">The sequence shown here is derived from an EMBL/GenBank/DDBJ whole genome shotgun (WGS) entry which is preliminary data.</text>
</comment>
<dbReference type="RefSeq" id="WP_117390009.1">
    <property type="nucleotide sequence ID" value="NZ_QWDC01000001.1"/>
</dbReference>
<evidence type="ECO:0000313" key="2">
    <source>
        <dbReference type="Proteomes" id="UP000264217"/>
    </source>
</evidence>
<dbReference type="OrthoDB" id="792799at2"/>
<dbReference type="AlphaFoldDB" id="A0A372NWF1"/>
<keyword evidence="2" id="KW-1185">Reference proteome</keyword>